<comment type="caution">
    <text evidence="1">The sequence shown here is derived from an EMBL/GenBank/DDBJ whole genome shotgun (WGS) entry which is preliminary data.</text>
</comment>
<organism evidence="1 2">
    <name type="scientific">Lates japonicus</name>
    <name type="common">Japanese lates</name>
    <dbReference type="NCBI Taxonomy" id="270547"/>
    <lineage>
        <taxon>Eukaryota</taxon>
        <taxon>Metazoa</taxon>
        <taxon>Chordata</taxon>
        <taxon>Craniata</taxon>
        <taxon>Vertebrata</taxon>
        <taxon>Euteleostomi</taxon>
        <taxon>Actinopterygii</taxon>
        <taxon>Neopterygii</taxon>
        <taxon>Teleostei</taxon>
        <taxon>Neoteleostei</taxon>
        <taxon>Acanthomorphata</taxon>
        <taxon>Carangaria</taxon>
        <taxon>Carangaria incertae sedis</taxon>
        <taxon>Centropomidae</taxon>
        <taxon>Lates</taxon>
    </lineage>
</organism>
<evidence type="ECO:0000313" key="1">
    <source>
        <dbReference type="EMBL" id="GLD73740.1"/>
    </source>
</evidence>
<gene>
    <name evidence="1" type="ORF">AKAME5_002506500</name>
</gene>
<reference evidence="1" key="1">
    <citation type="submission" date="2022-08" db="EMBL/GenBank/DDBJ databases">
        <title>Genome sequencing of akame (Lates japonicus).</title>
        <authorList>
            <person name="Hashiguchi Y."/>
            <person name="Takahashi H."/>
        </authorList>
    </citation>
    <scope>NUCLEOTIDE SEQUENCE</scope>
    <source>
        <strain evidence="1">Kochi</strain>
    </source>
</reference>
<evidence type="ECO:0000313" key="2">
    <source>
        <dbReference type="Proteomes" id="UP001279410"/>
    </source>
</evidence>
<name>A0AAD3RMS4_LATJO</name>
<accession>A0AAD3RMS4</accession>
<sequence length="175" mass="20043">MILPQDVPEQIPGALSALKEKEEELQSFKDRVAKEVTPSIETGDTESMNNPVSKTKLTEMYEELRLHQWPKIKDYLKSKDRNLEDVKAYIQNRFKAAADQMETKKQQINEVFRLIESSSGPTRQKVEELRQSAIQSLQLAVYHSRTDVKPDLENHSPGMDAWDIFPQEISAVSAV</sequence>
<dbReference type="AlphaFoldDB" id="A0AAD3RMS4"/>
<proteinExistence type="predicted"/>
<protein>
    <submittedName>
        <fullName evidence="1">Uncharacterized protein</fullName>
    </submittedName>
</protein>
<dbReference type="EMBL" id="BRZM01001785">
    <property type="protein sequence ID" value="GLD73740.1"/>
    <property type="molecule type" value="Genomic_DNA"/>
</dbReference>
<dbReference type="Proteomes" id="UP001279410">
    <property type="component" value="Unassembled WGS sequence"/>
</dbReference>
<keyword evidence="2" id="KW-1185">Reference proteome</keyword>